<dbReference type="Proteomes" id="UP001197236">
    <property type="component" value="Unassembled WGS sequence"/>
</dbReference>
<evidence type="ECO:0000256" key="4">
    <source>
        <dbReference type="ARBA" id="ARBA00022729"/>
    </source>
</evidence>
<keyword evidence="6" id="KW-0143">Chaperone</keyword>
<dbReference type="EMBL" id="QGHF01000003">
    <property type="protein sequence ID" value="PWK98356.1"/>
    <property type="molecule type" value="Genomic_DNA"/>
</dbReference>
<dbReference type="STRING" id="574096.HA38_12175"/>
<dbReference type="InterPro" id="IPR016147">
    <property type="entry name" value="Pili_assmbl_chaperone_N"/>
</dbReference>
<dbReference type="PANTHER" id="PTHR30251">
    <property type="entry name" value="PILUS ASSEMBLY CHAPERONE"/>
    <property type="match status" value="1"/>
</dbReference>
<feature type="signal peptide" evidence="7">
    <location>
        <begin position="1"/>
        <end position="21"/>
    </location>
</feature>
<evidence type="ECO:0000313" key="12">
    <source>
        <dbReference type="Proteomes" id="UP000245981"/>
    </source>
</evidence>
<dbReference type="RefSeq" id="WP_096011223.1">
    <property type="nucleotide sequence ID" value="NZ_CP126314.1"/>
</dbReference>
<dbReference type="FunFam" id="2.60.40.10:FF:000458">
    <property type="entry name" value="Molecular chaperone FimC"/>
    <property type="match status" value="1"/>
</dbReference>
<protein>
    <submittedName>
        <fullName evidence="11">Fimbrial chaperone protein</fullName>
    </submittedName>
    <submittedName>
        <fullName evidence="10">Molecular chaperone</fullName>
    </submittedName>
</protein>
<dbReference type="InterPro" id="IPR050643">
    <property type="entry name" value="Periplasmic_pilus_chap"/>
</dbReference>
<dbReference type="Gene3D" id="2.60.40.10">
    <property type="entry name" value="Immunoglobulins"/>
    <property type="match status" value="2"/>
</dbReference>
<evidence type="ECO:0000256" key="1">
    <source>
        <dbReference type="ARBA" id="ARBA00004418"/>
    </source>
</evidence>
<dbReference type="InterPro" id="IPR008962">
    <property type="entry name" value="PapD-like_sf"/>
</dbReference>
<dbReference type="PANTHER" id="PTHR30251:SF0">
    <property type="entry name" value="FIMBRIAL CHAPERONE PROTEIN ELFD-RELATED"/>
    <property type="match status" value="1"/>
</dbReference>
<dbReference type="PRINTS" id="PR00969">
    <property type="entry name" value="CHAPERONPILI"/>
</dbReference>
<keyword evidence="5" id="KW-0574">Periplasm</keyword>
<evidence type="ECO:0000256" key="5">
    <source>
        <dbReference type="ARBA" id="ARBA00022764"/>
    </source>
</evidence>
<evidence type="ECO:0000313" key="13">
    <source>
        <dbReference type="Proteomes" id="UP001197236"/>
    </source>
</evidence>
<evidence type="ECO:0000256" key="7">
    <source>
        <dbReference type="SAM" id="SignalP"/>
    </source>
</evidence>
<dbReference type="GO" id="GO:0030288">
    <property type="term" value="C:outer membrane-bounded periplasmic space"/>
    <property type="evidence" value="ECO:0007669"/>
    <property type="project" value="InterPro"/>
</dbReference>
<sequence length="225" mass="25175">MYIIRFVLYMALLCASLSVNAGGIGVGATRVIYNENAKQASLSVTNTDTAAVYLIQSWVEDDASNKSNDFVLTPPLFIIQPNKENLLRIIFSGEKRPSDRETLYWLNVKAIPSQNNNTEPDSSSLQFAIVSRLKLFYRPNNLPLSSSEAIKKLQTTRQDSLVTFNNPTPYYINVANIKSKNQFLETRSITLAPFGKTSIDIAPAKEMTYQVINDYGGMEPVVHVR</sequence>
<comment type="caution">
    <text evidence="11">The sequence shown here is derived from an EMBL/GenBank/DDBJ whole genome shotgun (WGS) entry which is preliminary data.</text>
</comment>
<dbReference type="SUPFAM" id="SSF49584">
    <property type="entry name" value="Periplasmic chaperone C-domain"/>
    <property type="match status" value="1"/>
</dbReference>
<feature type="chain" id="PRO_5016150209" evidence="7">
    <location>
        <begin position="22"/>
        <end position="225"/>
    </location>
</feature>
<reference evidence="10 13" key="2">
    <citation type="submission" date="2021-07" db="EMBL/GenBank/DDBJ databases">
        <title>A novel phosphonate cluster across the Pantoea species complex is important for pathogenicity in onion.</title>
        <authorList>
            <person name="Zhao M."/>
            <person name="Stice S."/>
            <person name="Shin G.Y."/>
            <person name="Coutinho T."/>
            <person name="Gitaitis R."/>
            <person name="Kvitko B."/>
            <person name="Dutta B."/>
        </authorList>
    </citation>
    <scope>NUCLEOTIDE SEQUENCE [LARGE SCALE GENOMIC DNA]</scope>
    <source>
        <strain evidence="10 13">BD 382</strain>
    </source>
</reference>
<dbReference type="Proteomes" id="UP000245981">
    <property type="component" value="Unassembled WGS sequence"/>
</dbReference>
<evidence type="ECO:0000256" key="3">
    <source>
        <dbReference type="ARBA" id="ARBA00022558"/>
    </source>
</evidence>
<keyword evidence="13" id="KW-1185">Reference proteome</keyword>
<reference evidence="11 12" key="1">
    <citation type="submission" date="2018-05" db="EMBL/GenBank/DDBJ databases">
        <title>Genomic Encyclopedia of Type Strains, Phase IV (KMG-V): Genome sequencing to study the core and pangenomes of soil and plant-associated prokaryotes.</title>
        <authorList>
            <person name="Whitman W."/>
        </authorList>
    </citation>
    <scope>NUCLEOTIDE SEQUENCE [LARGE SCALE GENOMIC DNA]</scope>
    <source>
        <strain evidence="11 12">PNA 200-10</strain>
    </source>
</reference>
<organism evidence="11 12">
    <name type="scientific">Pantoea allii</name>
    <dbReference type="NCBI Taxonomy" id="574096"/>
    <lineage>
        <taxon>Bacteria</taxon>
        <taxon>Pseudomonadati</taxon>
        <taxon>Pseudomonadota</taxon>
        <taxon>Gammaproteobacteria</taxon>
        <taxon>Enterobacterales</taxon>
        <taxon>Erwiniaceae</taxon>
        <taxon>Pantoea</taxon>
    </lineage>
</organism>
<name>A0A2V2BJJ2_9GAMM</name>
<comment type="subcellular location">
    <subcellularLocation>
        <location evidence="1">Periplasm</location>
    </subcellularLocation>
</comment>
<feature type="domain" description="Pili assembly chaperone N-terminal" evidence="8">
    <location>
        <begin position="23"/>
        <end position="142"/>
    </location>
</feature>
<dbReference type="InterPro" id="IPR016148">
    <property type="entry name" value="Pili_assmbl_chaperone_C"/>
</dbReference>
<dbReference type="Pfam" id="PF00345">
    <property type="entry name" value="PapD_N"/>
    <property type="match status" value="1"/>
</dbReference>
<dbReference type="AlphaFoldDB" id="A0A2V2BJJ2"/>
<evidence type="ECO:0000259" key="9">
    <source>
        <dbReference type="Pfam" id="PF02753"/>
    </source>
</evidence>
<accession>A0A2V2BJJ2</accession>
<dbReference type="SUPFAM" id="SSF49354">
    <property type="entry name" value="PapD-like"/>
    <property type="match status" value="1"/>
</dbReference>
<dbReference type="InterPro" id="IPR036316">
    <property type="entry name" value="Pili_assmbl_chap_C_dom_sf"/>
</dbReference>
<proteinExistence type="inferred from homology"/>
<keyword evidence="3" id="KW-1029">Fimbrium biogenesis</keyword>
<dbReference type="Pfam" id="PF02753">
    <property type="entry name" value="PapD_C"/>
    <property type="match status" value="1"/>
</dbReference>
<evidence type="ECO:0000259" key="8">
    <source>
        <dbReference type="Pfam" id="PF00345"/>
    </source>
</evidence>
<feature type="domain" description="Pili assembly chaperone C-terminal" evidence="9">
    <location>
        <begin position="165"/>
        <end position="218"/>
    </location>
</feature>
<dbReference type="EMBL" id="JAHVXZ010000010">
    <property type="protein sequence ID" value="MBW1258831.1"/>
    <property type="molecule type" value="Genomic_DNA"/>
</dbReference>
<evidence type="ECO:0000313" key="10">
    <source>
        <dbReference type="EMBL" id="MBW1258831.1"/>
    </source>
</evidence>
<dbReference type="OrthoDB" id="9131059at2"/>
<dbReference type="InterPro" id="IPR013783">
    <property type="entry name" value="Ig-like_fold"/>
</dbReference>
<dbReference type="GO" id="GO:0071555">
    <property type="term" value="P:cell wall organization"/>
    <property type="evidence" value="ECO:0007669"/>
    <property type="project" value="InterPro"/>
</dbReference>
<keyword evidence="4 7" id="KW-0732">Signal</keyword>
<comment type="similarity">
    <text evidence="2">Belongs to the periplasmic pilus chaperone family.</text>
</comment>
<dbReference type="InterPro" id="IPR001829">
    <property type="entry name" value="Pili_assmbl_chaperone_bac"/>
</dbReference>
<evidence type="ECO:0000256" key="6">
    <source>
        <dbReference type="ARBA" id="ARBA00023186"/>
    </source>
</evidence>
<evidence type="ECO:0000313" key="11">
    <source>
        <dbReference type="EMBL" id="PWK98356.1"/>
    </source>
</evidence>
<evidence type="ECO:0000256" key="2">
    <source>
        <dbReference type="ARBA" id="ARBA00007399"/>
    </source>
</evidence>
<gene>
    <name evidence="11" type="ORF">C7431_103120</name>
    <name evidence="10" type="ORF">KYI95_16765</name>
</gene>